<gene>
    <name evidence="2" type="ORF">NLN86_24285</name>
</gene>
<feature type="domain" description="Fimbrial-type adhesion" evidence="1">
    <location>
        <begin position="55"/>
        <end position="200"/>
    </location>
</feature>
<evidence type="ECO:0000259" key="1">
    <source>
        <dbReference type="Pfam" id="PF00419"/>
    </source>
</evidence>
<dbReference type="PANTHER" id="PTHR33420">
    <property type="entry name" value="FIMBRIAL SUBUNIT ELFA-RELATED"/>
    <property type="match status" value="1"/>
</dbReference>
<organism evidence="2 3">
    <name type="scientific">Citrobacter portucalensis</name>
    <dbReference type="NCBI Taxonomy" id="1639133"/>
    <lineage>
        <taxon>Bacteria</taxon>
        <taxon>Pseudomonadati</taxon>
        <taxon>Pseudomonadota</taxon>
        <taxon>Gammaproteobacteria</taxon>
        <taxon>Enterobacterales</taxon>
        <taxon>Enterobacteriaceae</taxon>
        <taxon>Citrobacter</taxon>
        <taxon>Citrobacter freundii complex</taxon>
    </lineage>
</organism>
<evidence type="ECO:0000313" key="3">
    <source>
        <dbReference type="Proteomes" id="UP001207430"/>
    </source>
</evidence>
<reference evidence="2" key="1">
    <citation type="submission" date="2022-07" db="EMBL/GenBank/DDBJ databases">
        <title>Genome Sequence of Citrobacter portucalensis from Edible Snails.</title>
        <authorList>
            <person name="Okafor A.C."/>
            <person name="Ogbo F.C."/>
            <person name="Ruppitsch W."/>
            <person name="Allerberger F."/>
        </authorList>
    </citation>
    <scope>NUCLEOTIDE SEQUENCE</scope>
    <source>
        <strain evidence="2">Igbk 7</strain>
    </source>
</reference>
<evidence type="ECO:0000313" key="2">
    <source>
        <dbReference type="EMBL" id="MCX9004734.1"/>
    </source>
</evidence>
<dbReference type="Pfam" id="PF00419">
    <property type="entry name" value="Fimbrial"/>
    <property type="match status" value="1"/>
</dbReference>
<dbReference type="EMBL" id="JANDBG010000041">
    <property type="protein sequence ID" value="MCX9004734.1"/>
    <property type="molecule type" value="Genomic_DNA"/>
</dbReference>
<protein>
    <submittedName>
        <fullName evidence="2">Type 1 fimbrial protein</fullName>
    </submittedName>
</protein>
<dbReference type="RefSeq" id="WP_267449788.1">
    <property type="nucleotide sequence ID" value="NZ_JANDBG010000041.1"/>
</dbReference>
<accession>A0AAW5WBU9</accession>
<dbReference type="GO" id="GO:0043709">
    <property type="term" value="P:cell adhesion involved in single-species biofilm formation"/>
    <property type="evidence" value="ECO:0007669"/>
    <property type="project" value="TreeGrafter"/>
</dbReference>
<dbReference type="GO" id="GO:0009289">
    <property type="term" value="C:pilus"/>
    <property type="evidence" value="ECO:0007669"/>
    <property type="project" value="InterPro"/>
</dbReference>
<dbReference type="SUPFAM" id="SSF49401">
    <property type="entry name" value="Bacterial adhesins"/>
    <property type="match status" value="1"/>
</dbReference>
<dbReference type="InterPro" id="IPR050263">
    <property type="entry name" value="Bact_Fimbrial_Adh_Pro"/>
</dbReference>
<dbReference type="PANTHER" id="PTHR33420:SF9">
    <property type="entry name" value="MINOR FIMBRIAL SUBUNIT"/>
    <property type="match status" value="1"/>
</dbReference>
<dbReference type="Gene3D" id="2.60.40.1090">
    <property type="entry name" value="Fimbrial-type adhesion domain"/>
    <property type="match status" value="1"/>
</dbReference>
<name>A0AAW5WBU9_9ENTR</name>
<dbReference type="AlphaFoldDB" id="A0AAW5WBU9"/>
<dbReference type="Proteomes" id="UP001207430">
    <property type="component" value="Unassembled WGS sequence"/>
</dbReference>
<comment type="caution">
    <text evidence="2">The sequence shown here is derived from an EMBL/GenBank/DDBJ whole genome shotgun (WGS) entry which is preliminary data.</text>
</comment>
<proteinExistence type="predicted"/>
<dbReference type="InterPro" id="IPR000259">
    <property type="entry name" value="Adhesion_dom_fimbrial"/>
</dbReference>
<sequence length="200" mass="22349">MNSHLAQLQRFRLTTNSEVLMTLCKLLSLLSLGTIALWTIDSLASDHISRKHNMIFNGHLVAEPCTLEESQIDVEFETVIDRYLYINERTSPKKFSIGLKDCDTSSVNKLKIEFIAKENNFLPGLLSLDGGSQASGIGIGLETLDGKLLPFNKESVHMFHEGKNLLTFYAYIQGEPEALSQKTIGKGRFTATATFRISYD</sequence>
<dbReference type="InterPro" id="IPR036937">
    <property type="entry name" value="Adhesion_dom_fimbrial_sf"/>
</dbReference>
<dbReference type="InterPro" id="IPR008966">
    <property type="entry name" value="Adhesion_dom_sf"/>
</dbReference>